<feature type="transmembrane region" description="Helical" evidence="1">
    <location>
        <begin position="208"/>
        <end position="226"/>
    </location>
</feature>
<accession>A0A172N8D6</accession>
<keyword evidence="1 2" id="KW-0934">Plastid</keyword>
<keyword evidence="1" id="KW-0653">Protein transport</keyword>
<feature type="transmembrane region" description="Helical" evidence="1">
    <location>
        <begin position="86"/>
        <end position="106"/>
    </location>
</feature>
<feature type="transmembrane region" description="Helical" evidence="1">
    <location>
        <begin position="166"/>
        <end position="187"/>
    </location>
</feature>
<protein>
    <recommendedName>
        <fullName evidence="1">Protein TIC 214</fullName>
    </recommendedName>
    <alternativeName>
        <fullName evidence="1">Translocon at the inner envelope membrane of chloroplasts 214</fullName>
    </alternativeName>
</protein>
<feature type="transmembrane region" description="Helical" evidence="1">
    <location>
        <begin position="57"/>
        <end position="80"/>
    </location>
</feature>
<comment type="function">
    <text evidence="1">Involved in protein precursor import into chloroplasts. May be part of an intermediate translocation complex acting as a protein-conducting channel at the inner envelope.</text>
</comment>
<proteinExistence type="inferred from homology"/>
<keyword evidence="1 2" id="KW-0150">Chloroplast</keyword>
<dbReference type="PANTHER" id="PTHR33163">
    <property type="entry name" value="PROTEIN TIC 214-RELATED"/>
    <property type="match status" value="1"/>
</dbReference>
<dbReference type="PANTHER" id="PTHR33163:SF40">
    <property type="entry name" value="PROTEIN TIC 214"/>
    <property type="match status" value="1"/>
</dbReference>
<comment type="subunit">
    <text evidence="1">Part of the Tic complex.</text>
</comment>
<dbReference type="GO" id="GO:0015031">
    <property type="term" value="P:protein transport"/>
    <property type="evidence" value="ECO:0007669"/>
    <property type="project" value="UniProtKB-KW"/>
</dbReference>
<name>A0A172N8D6_9BRYO</name>
<feature type="transmembrane region" description="Helical" evidence="1">
    <location>
        <begin position="12"/>
        <end position="36"/>
    </location>
</feature>
<gene>
    <name evidence="2" type="primary">ycf1</name>
    <name evidence="1" type="synonym">TIC214</name>
</gene>
<keyword evidence="1" id="KW-0812">Transmembrane</keyword>
<comment type="subcellular location">
    <subcellularLocation>
        <location evidence="1">Plastid</location>
        <location evidence="1">Chloroplast inner membrane</location>
    </subcellularLocation>
</comment>
<dbReference type="GO" id="GO:0009706">
    <property type="term" value="C:chloroplast inner membrane"/>
    <property type="evidence" value="ECO:0007669"/>
    <property type="project" value="UniProtKB-SubCell"/>
</dbReference>
<keyword evidence="1" id="KW-0813">Transport</keyword>
<sequence length="1666" mass="198588">MITNTPLLLSVLWAPILSWINISSSLILFGLYYGFLTTLPIGPSQILSIRAFLLEGNLSGTAAVSGLIIGQLIIFLSIYYSPLYIILVKPHTVTLLVLPYILFYWYRTKDLLDYQSLRPITSISDTRVHKIFIDSFIFQLLNPVLLPSPVLARLVNLFLFRHSNQFLFVMSCFFGCLSGHLFFFHSVKLLLVRVERDSPVFYLLVKRLIHRTFSIIILAYCLLHLGRAPVPLLTKKVNDELRMNQLKVGGLSWSNRVWPTFFFDYRRWNRPLRYIENSRFSNKGLVKKQVSQYFFDICLSDGKQKISFTALPSLSIFGNDLKRYLNIPSDSFLSDDSYDEWIGIKKKRKDILYQELENRIESLDAGFSIKDTIEKRTGFSTNEGNTLTKVYDPFLNRSFRGEITISKSPWLLTEGFYEPKKNRKLLHLSKGDNKLKFWISDQWRDFGRRNLPPPWEPLNKDARRILVLLIRGSKNGKLETNLQQMSLSDEQAPATLNNQKNYSDFPPKTGNTNFLNKKTTRASHLNWELVSNLSARQRTFYFNHLEREKWQTLERSWKNLFSSNLTQVRSIPSLLVRALYLHKKFQLQEIHKEVPRWTSKLRNDKFDVIAIGVTDIRQRKVKNLGYLIKGRDKRRKIVRRFSQQSDFRRRLVKGSMRARRRKIPVWKILQLKIHSPFFFRINERHFSFQSSFDVLNLINVRNASKDSIGIRKRIISFSNLNKSGPIAKRTRADRLAIANRWDFPLAQWGRSWLLIIQSYLRKYLVLPILIISKNIVRLLLFQIPEWNEDWNEWNKEIHIKCTYDGTEVSEKELPEQWLRDGLQIKIIYPFCLKPWRDSRFETSRGKKKYIDNSHFFNNGEKIVNTLSGRTLSNNGVETRRRKKIHYSFLTAWGFQTKLPFGNMKKQPSFWKPINKELKRRWKRNILSKTTRIYKVYSKFFPIVNRHTTSTELDTRIDKSRRNSVSELKPNNRYEIEIGANDRIIDKLSIGSASNSDDKILPEFGNKMKYGIPTNVHKLGNRKYLINNQIGEITKNIYFDGIGSYNKFEDENEKYGRGEKEKLEQKKKLIEIQRLILKLYRINVKSIKKWPHFMEILSNEIKRKIKKNYVHFLRSSIQFVINFRRNFIFFDRELFNNSKFNTFRVTFNQRNRIINQHSDTSDEKARNSGTKLDRRDIILISQAYIFHKMQQMDVINKFDFEYLLRNWTPNSITKKGIKHFLEEQGILFIKEPRNLEEINWKGWLQTFNKYDTSPQMWYRIAPYRWRSGVTHHWKEKKKISFYHFDEQENFLFFYKQQKISYRVAMNSSLKQTDKFDKRYKYNILCFSYLDPERKWELPKLRRKGNEIISSSYIHKIREYQTIHYDKKNGNDNYSTVNLDKERNLFFKSDFMSRLTPEFMGKIYVYGTGEIDILNISLIRDRNKKNIRNEKSLRERERHQTIRQWRWGSKNVEKKFKELGDVASLVTIMQNKEDVISLSAKMREDLDLFRLLFCRDTGTNQLTINSEHRLPRVLDDQILMYKMVGTPLKFRNRFEIKSDLDLFDESIAHIEFLHNGERKNINTSSLEDIILPRHRRELKILNCLYLEKNSGQEANLDKDFSGKNQWNYRELIESNWILNENRNLIIKRFLWPSFRLEDLACINRFWFNTSNGSRFTMLRIRMYAPGFF</sequence>
<dbReference type="EMBL" id="KU725458">
    <property type="protein sequence ID" value="AND48518.1"/>
    <property type="molecule type" value="Genomic_DNA"/>
</dbReference>
<keyword evidence="1" id="KW-0472">Membrane</keyword>
<dbReference type="Pfam" id="PF05758">
    <property type="entry name" value="Ycf1"/>
    <property type="match status" value="3"/>
</dbReference>
<organism evidence="2">
    <name type="scientific">Flatbergium sericeum</name>
    <dbReference type="NCBI Taxonomy" id="128237"/>
    <lineage>
        <taxon>Eukaryota</taxon>
        <taxon>Viridiplantae</taxon>
        <taxon>Streptophyta</taxon>
        <taxon>Embryophyta</taxon>
        <taxon>Bryophyta</taxon>
        <taxon>Sphagnophytina</taxon>
        <taxon>Sphagnopsida</taxon>
        <taxon>Sphagnales</taxon>
        <taxon>Flatbergiaceae</taxon>
        <taxon>Flatbergium</taxon>
    </lineage>
</organism>
<dbReference type="InterPro" id="IPR008896">
    <property type="entry name" value="TIC214"/>
</dbReference>
<evidence type="ECO:0000313" key="2">
    <source>
        <dbReference type="EMBL" id="AND48518.1"/>
    </source>
</evidence>
<reference evidence="2" key="1">
    <citation type="journal article" date="2016" name="Ann. Bot.">
        <title>Organellar phylogenomics of an emerging model system: Sphagnum (peatmoss).</title>
        <authorList>
            <person name="Shaw A.J."/>
            <person name="Devos N."/>
            <person name="Liu Y."/>
            <person name="Cox C.J."/>
            <person name="Goffinet B."/>
            <person name="Flatberg K.I."/>
            <person name="Shaw B."/>
        </authorList>
    </citation>
    <scope>NUCLEOTIDE SEQUENCE</scope>
    <source>
        <strain evidence="2">ND3030</strain>
    </source>
</reference>
<keyword evidence="1" id="KW-1001">Plastid inner membrane</keyword>
<evidence type="ECO:0000256" key="1">
    <source>
        <dbReference type="RuleBase" id="RU364085"/>
    </source>
</evidence>
<keyword evidence="1" id="KW-1133">Transmembrane helix</keyword>
<geneLocation type="chloroplast" evidence="2"/>
<comment type="similarity">
    <text evidence="1">Belongs to the TIC214 family.</text>
</comment>